<name>A0ABS0SAE6_9HYPH</name>
<dbReference type="Proteomes" id="UP000601789">
    <property type="component" value="Unassembled WGS sequence"/>
</dbReference>
<protein>
    <submittedName>
        <fullName evidence="1">Uncharacterized protein</fullName>
    </submittedName>
</protein>
<evidence type="ECO:0000313" key="1">
    <source>
        <dbReference type="EMBL" id="MBI1619645.1"/>
    </source>
</evidence>
<evidence type="ECO:0000313" key="2">
    <source>
        <dbReference type="Proteomes" id="UP000601789"/>
    </source>
</evidence>
<reference evidence="1 2" key="1">
    <citation type="submission" date="2020-10" db="EMBL/GenBank/DDBJ databases">
        <title>Aquamicrobium zhengzhouensis sp. nov., a exopolysaccharide producing bacterium isolated from farmland soil.</title>
        <authorList>
            <person name="Wang X."/>
        </authorList>
    </citation>
    <scope>NUCLEOTIDE SEQUENCE [LARGE SCALE GENOMIC DNA]</scope>
    <source>
        <strain evidence="2">cd-1</strain>
    </source>
</reference>
<sequence length="68" mass="7306">MLLGNSTIPAFSGTAGNLSCRNFKPAPAKPPPKGGGFVTIWVGDRVLWQGPEDEIPPRFRDGDDLNEP</sequence>
<accession>A0ABS0SAE6</accession>
<proteinExistence type="predicted"/>
<gene>
    <name evidence="1" type="ORF">IOD40_03060</name>
</gene>
<keyword evidence="2" id="KW-1185">Reference proteome</keyword>
<dbReference type="EMBL" id="JADGMQ010000001">
    <property type="protein sequence ID" value="MBI1619645.1"/>
    <property type="molecule type" value="Genomic_DNA"/>
</dbReference>
<organism evidence="1 2">
    <name type="scientific">Aquamicrobium zhengzhouense</name>
    <dbReference type="NCBI Taxonomy" id="2781738"/>
    <lineage>
        <taxon>Bacteria</taxon>
        <taxon>Pseudomonadati</taxon>
        <taxon>Pseudomonadota</taxon>
        <taxon>Alphaproteobacteria</taxon>
        <taxon>Hyphomicrobiales</taxon>
        <taxon>Phyllobacteriaceae</taxon>
        <taxon>Aquamicrobium</taxon>
    </lineage>
</organism>
<comment type="caution">
    <text evidence="1">The sequence shown here is derived from an EMBL/GenBank/DDBJ whole genome shotgun (WGS) entry which is preliminary data.</text>
</comment>
<dbReference type="RefSeq" id="WP_198474136.1">
    <property type="nucleotide sequence ID" value="NZ_JADGMQ010000001.1"/>
</dbReference>